<dbReference type="UniPathway" id="UPA00823">
    <property type="reaction ID" value="UER00788"/>
</dbReference>
<dbReference type="PROSITE" id="PS00630">
    <property type="entry name" value="IMP_2"/>
    <property type="match status" value="1"/>
</dbReference>
<evidence type="ECO:0000256" key="6">
    <source>
        <dbReference type="PIRSR" id="PIRSR600760-2"/>
    </source>
</evidence>
<reference evidence="10" key="1">
    <citation type="submission" date="2018-05" db="EMBL/GenBank/DDBJ databases">
        <title>Draft genome sequence of Stemphylium lycopersici strain CIDEFI 213.</title>
        <authorList>
            <person name="Medina R."/>
            <person name="Franco M.E.E."/>
            <person name="Lucentini C.G."/>
            <person name="Saparrat M.C.N."/>
            <person name="Balatti P.A."/>
        </authorList>
    </citation>
    <scope>NUCLEOTIDE SEQUENCE [LARGE SCALE GENOMIC DNA]</scope>
    <source>
        <strain evidence="10">CIDEFI 213</strain>
    </source>
</reference>
<feature type="binding site" evidence="6">
    <location>
        <position position="115"/>
    </location>
    <ligand>
        <name>Mg(2+)</name>
        <dbReference type="ChEBI" id="CHEBI:18420"/>
        <label>1</label>
        <note>catalytic</note>
    </ligand>
</feature>
<comment type="catalytic activity">
    <reaction evidence="1 7">
        <text>a myo-inositol phosphate + H2O = myo-inositol + phosphate</text>
        <dbReference type="Rhea" id="RHEA:24056"/>
        <dbReference type="ChEBI" id="CHEBI:15377"/>
        <dbReference type="ChEBI" id="CHEBI:17268"/>
        <dbReference type="ChEBI" id="CHEBI:43474"/>
        <dbReference type="ChEBI" id="CHEBI:84139"/>
        <dbReference type="EC" id="3.1.3.25"/>
    </reaction>
</comment>
<dbReference type="FunFam" id="3.30.540.10:FF:000004">
    <property type="entry name" value="Inositol-1-monophosphatase"/>
    <property type="match status" value="1"/>
</dbReference>
<name>A0A364MZD2_STELY</name>
<dbReference type="InterPro" id="IPR000760">
    <property type="entry name" value="Inositol_monophosphatase-like"/>
</dbReference>
<comment type="cofactor">
    <cofactor evidence="2 6 7">
        <name>Mg(2+)</name>
        <dbReference type="ChEBI" id="CHEBI:18420"/>
    </cofactor>
</comment>
<comment type="caution">
    <text evidence="9">The sequence shown here is derived from an EMBL/GenBank/DDBJ whole genome shotgun (WGS) entry which is preliminary data.</text>
</comment>
<feature type="binding site" evidence="6">
    <location>
        <position position="279"/>
    </location>
    <ligand>
        <name>Mg(2+)</name>
        <dbReference type="ChEBI" id="CHEBI:18420"/>
        <label>1</label>
        <note>catalytic</note>
    </ligand>
</feature>
<dbReference type="SUPFAM" id="SSF56655">
    <property type="entry name" value="Carbohydrate phosphatase"/>
    <property type="match status" value="1"/>
</dbReference>
<keyword evidence="5 6" id="KW-0460">Magnesium</keyword>
<feature type="binding site" evidence="6">
    <location>
        <position position="133"/>
    </location>
    <ligand>
        <name>Mg(2+)</name>
        <dbReference type="ChEBI" id="CHEBI:18420"/>
        <label>1</label>
        <note>catalytic</note>
    </ligand>
</feature>
<evidence type="ECO:0000313" key="10">
    <source>
        <dbReference type="Proteomes" id="UP000249619"/>
    </source>
</evidence>
<evidence type="ECO:0000256" key="8">
    <source>
        <dbReference type="SAM" id="MobiDB-lite"/>
    </source>
</evidence>
<dbReference type="GO" id="GO:0008934">
    <property type="term" value="F:inositol monophosphate 1-phosphatase activity"/>
    <property type="evidence" value="ECO:0007669"/>
    <property type="project" value="InterPro"/>
</dbReference>
<dbReference type="AlphaFoldDB" id="A0A364MZD2"/>
<keyword evidence="4 6" id="KW-0479">Metal-binding</keyword>
<feature type="compositionally biased region" description="Polar residues" evidence="8">
    <location>
        <begin position="21"/>
        <end position="32"/>
    </location>
</feature>
<evidence type="ECO:0000256" key="7">
    <source>
        <dbReference type="RuleBase" id="RU364068"/>
    </source>
</evidence>
<dbReference type="CDD" id="cd01639">
    <property type="entry name" value="IMPase"/>
    <property type="match status" value="1"/>
</dbReference>
<feature type="binding site" evidence="6">
    <location>
        <position position="135"/>
    </location>
    <ligand>
        <name>Mg(2+)</name>
        <dbReference type="ChEBI" id="CHEBI:18420"/>
        <label>1</label>
        <note>catalytic</note>
    </ligand>
</feature>
<dbReference type="FunFam" id="3.40.190.80:FF:000012">
    <property type="entry name" value="Inositol-1-monophosphatase"/>
    <property type="match status" value="1"/>
</dbReference>
<feature type="compositionally biased region" description="Low complexity" evidence="8">
    <location>
        <begin position="1"/>
        <end position="20"/>
    </location>
</feature>
<dbReference type="InterPro" id="IPR033942">
    <property type="entry name" value="IMPase"/>
</dbReference>
<keyword evidence="7 9" id="KW-0378">Hydrolase</keyword>
<evidence type="ECO:0000313" key="9">
    <source>
        <dbReference type="EMBL" id="RAR07560.1"/>
    </source>
</evidence>
<evidence type="ECO:0000256" key="2">
    <source>
        <dbReference type="ARBA" id="ARBA00001946"/>
    </source>
</evidence>
<dbReference type="GO" id="GO:0046854">
    <property type="term" value="P:phosphatidylinositol phosphate biosynthetic process"/>
    <property type="evidence" value="ECO:0007669"/>
    <property type="project" value="InterPro"/>
</dbReference>
<dbReference type="PANTHER" id="PTHR20854">
    <property type="entry name" value="INOSITOL MONOPHOSPHATASE"/>
    <property type="match status" value="1"/>
</dbReference>
<dbReference type="GO" id="GO:0006021">
    <property type="term" value="P:inositol biosynthetic process"/>
    <property type="evidence" value="ECO:0007669"/>
    <property type="project" value="UniProtKB-UniPathway"/>
</dbReference>
<dbReference type="GO" id="GO:0007165">
    <property type="term" value="P:signal transduction"/>
    <property type="evidence" value="ECO:0007669"/>
    <property type="project" value="TreeGrafter"/>
</dbReference>
<dbReference type="Pfam" id="PF00459">
    <property type="entry name" value="Inositol_P"/>
    <property type="match status" value="1"/>
</dbReference>
<proteinExistence type="inferred from homology"/>
<dbReference type="PRINTS" id="PR00377">
    <property type="entry name" value="IMPHPHTASES"/>
</dbReference>
<evidence type="ECO:0000256" key="3">
    <source>
        <dbReference type="ARBA" id="ARBA00009759"/>
    </source>
</evidence>
<dbReference type="EC" id="3.1.3.25" evidence="7"/>
<gene>
    <name evidence="9" type="ORF">DDE83_006426</name>
</gene>
<feature type="region of interest" description="Disordered" evidence="8">
    <location>
        <begin position="1"/>
        <end position="32"/>
    </location>
</feature>
<accession>A0A364MZD2</accession>
<dbReference type="InterPro" id="IPR020550">
    <property type="entry name" value="Inositol_monophosphatase_CS"/>
</dbReference>
<protein>
    <recommendedName>
        <fullName evidence="7">Inositol-1-monophosphatase</fullName>
        <ecNumber evidence="7">3.1.3.25</ecNumber>
    </recommendedName>
</protein>
<dbReference type="Proteomes" id="UP000249619">
    <property type="component" value="Unassembled WGS sequence"/>
</dbReference>
<dbReference type="STRING" id="183478.A0A364MZD2"/>
<keyword evidence="10" id="KW-1185">Reference proteome</keyword>
<evidence type="ECO:0000256" key="1">
    <source>
        <dbReference type="ARBA" id="ARBA00001033"/>
    </source>
</evidence>
<comment type="pathway">
    <text evidence="7">Polyol metabolism; myo-inositol biosynthesis; myo-inositol from D-glucose 6-phosphate: step 2/2.</text>
</comment>
<organism evidence="9 10">
    <name type="scientific">Stemphylium lycopersici</name>
    <name type="common">Tomato gray leaf spot disease fungus</name>
    <name type="synonym">Thyrospora lycopersici</name>
    <dbReference type="NCBI Taxonomy" id="183478"/>
    <lineage>
        <taxon>Eukaryota</taxon>
        <taxon>Fungi</taxon>
        <taxon>Dikarya</taxon>
        <taxon>Ascomycota</taxon>
        <taxon>Pezizomycotina</taxon>
        <taxon>Dothideomycetes</taxon>
        <taxon>Pleosporomycetidae</taxon>
        <taxon>Pleosporales</taxon>
        <taxon>Pleosporineae</taxon>
        <taxon>Pleosporaceae</taxon>
        <taxon>Stemphylium</taxon>
    </lineage>
</organism>
<evidence type="ECO:0000256" key="5">
    <source>
        <dbReference type="ARBA" id="ARBA00022842"/>
    </source>
</evidence>
<feature type="binding site" evidence="6">
    <location>
        <position position="136"/>
    </location>
    <ligand>
        <name>Mg(2+)</name>
        <dbReference type="ChEBI" id="CHEBI:18420"/>
        <label>1</label>
        <note>catalytic</note>
    </ligand>
</feature>
<evidence type="ECO:0000256" key="4">
    <source>
        <dbReference type="ARBA" id="ARBA00022723"/>
    </source>
</evidence>
<dbReference type="GO" id="GO:0046872">
    <property type="term" value="F:metal ion binding"/>
    <property type="evidence" value="ECO:0007669"/>
    <property type="project" value="UniProtKB-KW"/>
</dbReference>
<dbReference type="EMBL" id="QGDH01000099">
    <property type="protein sequence ID" value="RAR07560.1"/>
    <property type="molecule type" value="Genomic_DNA"/>
</dbReference>
<dbReference type="Gene3D" id="3.40.190.80">
    <property type="match status" value="1"/>
</dbReference>
<dbReference type="Gene3D" id="3.30.540.10">
    <property type="entry name" value="Fructose-1,6-Bisphosphatase, subunit A, domain 1"/>
    <property type="match status" value="1"/>
</dbReference>
<comment type="similarity">
    <text evidence="3 7">Belongs to the inositol monophosphatase superfamily.</text>
</comment>
<dbReference type="PANTHER" id="PTHR20854:SF4">
    <property type="entry name" value="INOSITOL-1-MONOPHOSPHATASE-RELATED"/>
    <property type="match status" value="1"/>
</dbReference>
<sequence length="340" mass="37046">MLSTDTSADSSAEISSSASSNQGTPFTSPSNTPDFDLTLAKHGLTKEDLNKIHLLLVDIALDGGRIMLDAEQEVLASAQFKNNSSDIVTKFDKQVEDMVETRLRTAYPTFGFLGEETFKAGTKLANTPTFVCDPIDGTLNFSRGVPNCAISLGLTLDKKPIIGVVYNPFRGDLYHAIKNQGSYLTKTATNFQVKLPVQPVPPPMPSLNSCLIAVEWGNQRSGDNWALRTSVHNNLLTSKAEGGAMCKSIRSNGSAALDFCYVAQGILDAFWEGGVWVWDVCAGWIILEEAGGIVASANPGDWDPTLEGRLYFAVRHAKREEQKAVVEELWGIMGDRKFVY</sequence>